<feature type="compositionally biased region" description="Polar residues" evidence="1">
    <location>
        <begin position="110"/>
        <end position="126"/>
    </location>
</feature>
<dbReference type="GeneID" id="87955170"/>
<evidence type="ECO:0000313" key="3">
    <source>
        <dbReference type="Proteomes" id="UP001329825"/>
    </source>
</evidence>
<keyword evidence="3" id="KW-1185">Reference proteome</keyword>
<sequence length="365" mass="40916">MDEANITFVPGTFASTYMSPGTTRHGRGVLNKMTGEIMVSIPDNDELKSLFNKVDEEIEIGVTNASETFKKYRYDYPYSTQLAKQLVKECADQVDRARGKKSRGRIRTVPTDTSPVPFSGASNFFQNPGREARANLSNPARYSEIQSQGSSSHSHPTTILHNSQIQFPNVRTDNPSVPFSEVSNFHQIPDEEASAFQTQYNRIQEQGPSAQTQPTMMTIETIQPLGTYRETYTYCNNHARAWLEMRAEDMARFDKGSLETFSQGGKVGSAKLETILGETSAVFEDISQRDAGRAQDLALEVVSRALEMRDHWDKLQNEQSATSQLGFIVPRASANYTTETQNPSECEPGGNYWVIDDQFHPSRPR</sequence>
<name>A0ABZ1CWE7_9TREE</name>
<dbReference type="EMBL" id="CP141884">
    <property type="protein sequence ID" value="WRT66086.1"/>
    <property type="molecule type" value="Genomic_DNA"/>
</dbReference>
<evidence type="ECO:0000313" key="2">
    <source>
        <dbReference type="EMBL" id="WRT66086.1"/>
    </source>
</evidence>
<feature type="region of interest" description="Disordered" evidence="1">
    <location>
        <begin position="98"/>
        <end position="131"/>
    </location>
</feature>
<accession>A0ABZ1CWE7</accession>
<organism evidence="2 3">
    <name type="scientific">Kwoniella shivajii</name>
    <dbReference type="NCBI Taxonomy" id="564305"/>
    <lineage>
        <taxon>Eukaryota</taxon>
        <taxon>Fungi</taxon>
        <taxon>Dikarya</taxon>
        <taxon>Basidiomycota</taxon>
        <taxon>Agaricomycotina</taxon>
        <taxon>Tremellomycetes</taxon>
        <taxon>Tremellales</taxon>
        <taxon>Cryptococcaceae</taxon>
        <taxon>Kwoniella</taxon>
    </lineage>
</organism>
<evidence type="ECO:0000256" key="1">
    <source>
        <dbReference type="SAM" id="MobiDB-lite"/>
    </source>
</evidence>
<proteinExistence type="predicted"/>
<reference evidence="2 3" key="1">
    <citation type="submission" date="2024-01" db="EMBL/GenBank/DDBJ databases">
        <title>Comparative genomics of Cryptococcus and Kwoniella reveals pathogenesis evolution and contrasting modes of karyotype evolution via chromosome fusion or intercentromeric recombination.</title>
        <authorList>
            <person name="Coelho M.A."/>
            <person name="David-Palma M."/>
            <person name="Shea T."/>
            <person name="Bowers K."/>
            <person name="McGinley-Smith S."/>
            <person name="Mohammad A.W."/>
            <person name="Gnirke A."/>
            <person name="Yurkov A.M."/>
            <person name="Nowrousian M."/>
            <person name="Sun S."/>
            <person name="Cuomo C.A."/>
            <person name="Heitman J."/>
        </authorList>
    </citation>
    <scope>NUCLEOTIDE SEQUENCE [LARGE SCALE GENOMIC DNA]</scope>
    <source>
        <strain evidence="2">CBS 11374</strain>
    </source>
</reference>
<gene>
    <name evidence="2" type="ORF">IL334_003039</name>
</gene>
<protein>
    <submittedName>
        <fullName evidence="2">Uncharacterized protein</fullName>
    </submittedName>
</protein>
<dbReference type="Proteomes" id="UP001329825">
    <property type="component" value="Chromosome 4"/>
</dbReference>
<dbReference type="RefSeq" id="XP_062790826.1">
    <property type="nucleotide sequence ID" value="XM_062934775.1"/>
</dbReference>